<dbReference type="Gene3D" id="3.40.50.1000">
    <property type="entry name" value="HAD superfamily/HAD-like"/>
    <property type="match status" value="1"/>
</dbReference>
<keyword evidence="18" id="KW-1185">Reference proteome</keyword>
<evidence type="ECO:0000256" key="2">
    <source>
        <dbReference type="ARBA" id="ARBA00012790"/>
    </source>
</evidence>
<dbReference type="SUPFAM" id="SSF81660">
    <property type="entry name" value="Metal cation-transporting ATPase, ATP-binding domain N"/>
    <property type="match status" value="1"/>
</dbReference>
<dbReference type="GO" id="GO:0005388">
    <property type="term" value="F:P-type calcium transporter activity"/>
    <property type="evidence" value="ECO:0007669"/>
    <property type="project" value="UniProtKB-EC"/>
</dbReference>
<dbReference type="Proteomes" id="UP000613740">
    <property type="component" value="Unassembled WGS sequence"/>
</dbReference>
<feature type="transmembrane region" description="Helical" evidence="15">
    <location>
        <begin position="266"/>
        <end position="283"/>
    </location>
</feature>
<reference evidence="17" key="1">
    <citation type="journal article" date="2020" name="bioRxiv">
        <title>Comparative genomics of Chlamydomonas.</title>
        <authorList>
            <person name="Craig R.J."/>
            <person name="Hasan A.R."/>
            <person name="Ness R.W."/>
            <person name="Keightley P.D."/>
        </authorList>
    </citation>
    <scope>NUCLEOTIDE SEQUENCE</scope>
    <source>
        <strain evidence="17">CCAP 11/173</strain>
    </source>
</reference>
<dbReference type="InterPro" id="IPR023299">
    <property type="entry name" value="ATPase_P-typ_cyto_dom_N"/>
</dbReference>
<dbReference type="GO" id="GO:0016887">
    <property type="term" value="F:ATP hydrolysis activity"/>
    <property type="evidence" value="ECO:0007669"/>
    <property type="project" value="InterPro"/>
</dbReference>
<organism evidence="17 18">
    <name type="scientific">Chlamydomonas schloesseri</name>
    <dbReference type="NCBI Taxonomy" id="2026947"/>
    <lineage>
        <taxon>Eukaryota</taxon>
        <taxon>Viridiplantae</taxon>
        <taxon>Chlorophyta</taxon>
        <taxon>core chlorophytes</taxon>
        <taxon>Chlorophyceae</taxon>
        <taxon>CS clade</taxon>
        <taxon>Chlamydomonadales</taxon>
        <taxon>Chlamydomonadaceae</taxon>
        <taxon>Chlamydomonas</taxon>
    </lineage>
</organism>
<dbReference type="Gene3D" id="3.40.1110.10">
    <property type="entry name" value="Calcium-transporting ATPase, cytoplasmic domain N"/>
    <property type="match status" value="1"/>
</dbReference>
<evidence type="ECO:0000256" key="9">
    <source>
        <dbReference type="ARBA" id="ARBA00022842"/>
    </source>
</evidence>
<dbReference type="SUPFAM" id="SSF81653">
    <property type="entry name" value="Calcium ATPase, transduction domain A"/>
    <property type="match status" value="1"/>
</dbReference>
<dbReference type="AlphaFoldDB" id="A0A835WCN9"/>
<evidence type="ECO:0000256" key="11">
    <source>
        <dbReference type="ARBA" id="ARBA00022989"/>
    </source>
</evidence>
<feature type="transmembrane region" description="Helical" evidence="15">
    <location>
        <begin position="983"/>
        <end position="1001"/>
    </location>
</feature>
<keyword evidence="13 15" id="KW-0472">Membrane</keyword>
<evidence type="ECO:0000256" key="10">
    <source>
        <dbReference type="ARBA" id="ARBA00022967"/>
    </source>
</evidence>
<dbReference type="EMBL" id="JAEHOD010000028">
    <property type="protein sequence ID" value="KAG2444985.1"/>
    <property type="molecule type" value="Genomic_DNA"/>
</dbReference>
<evidence type="ECO:0000256" key="6">
    <source>
        <dbReference type="ARBA" id="ARBA00022741"/>
    </source>
</evidence>
<dbReference type="InterPro" id="IPR018303">
    <property type="entry name" value="ATPase_P-typ_P_site"/>
</dbReference>
<dbReference type="GO" id="GO:0016020">
    <property type="term" value="C:membrane"/>
    <property type="evidence" value="ECO:0007669"/>
    <property type="project" value="UniProtKB-SubCell"/>
</dbReference>
<evidence type="ECO:0000256" key="13">
    <source>
        <dbReference type="ARBA" id="ARBA00023136"/>
    </source>
</evidence>
<dbReference type="PANTHER" id="PTHR42861">
    <property type="entry name" value="CALCIUM-TRANSPORTING ATPASE"/>
    <property type="match status" value="1"/>
</dbReference>
<dbReference type="Gene3D" id="2.70.150.10">
    <property type="entry name" value="Calcium-transporting ATPase, cytoplasmic transduction domain A"/>
    <property type="match status" value="1"/>
</dbReference>
<evidence type="ECO:0000256" key="12">
    <source>
        <dbReference type="ARBA" id="ARBA00023065"/>
    </source>
</evidence>
<dbReference type="InterPro" id="IPR036412">
    <property type="entry name" value="HAD-like_sf"/>
</dbReference>
<accession>A0A835WCN9</accession>
<dbReference type="OrthoDB" id="3352408at2759"/>
<keyword evidence="3" id="KW-0813">Transport</keyword>
<protein>
    <recommendedName>
        <fullName evidence="2">P-type Ca(2+) transporter</fullName>
        <ecNumber evidence="2">7.2.2.10</ecNumber>
    </recommendedName>
</protein>
<keyword evidence="4" id="KW-0109">Calcium transport</keyword>
<dbReference type="InterPro" id="IPR023298">
    <property type="entry name" value="ATPase_P-typ_TM_dom_sf"/>
</dbReference>
<keyword evidence="10" id="KW-1278">Translocase</keyword>
<dbReference type="PROSITE" id="PS00154">
    <property type="entry name" value="ATPASE_E1_E2"/>
    <property type="match status" value="1"/>
</dbReference>
<feature type="transmembrane region" description="Helical" evidence="15">
    <location>
        <begin position="861"/>
        <end position="885"/>
    </location>
</feature>
<dbReference type="InterPro" id="IPR008250">
    <property type="entry name" value="ATPase_P-typ_transduc_dom_A_sf"/>
</dbReference>
<dbReference type="Pfam" id="PF00122">
    <property type="entry name" value="E1-E2_ATPase"/>
    <property type="match status" value="1"/>
</dbReference>
<sequence>MADDGFAPWSMTTAQVLSHLDVDPKEGLTDEKVEQKRAKYGYNELEKESKQSIWAMIVEQFEDTLVRILLLAAVVSFALAYFEEGAHEEGLRAFIEPLVILLILVLNAAVGVWQESNAESALEALKELQTETAHVTRNGKMVSDLPSRELLPGDIVHLHVGDRVPADCRVLALRTATCRVEQASLTGESVAVNKGSDPVPDPKCELQAKECMLFAGTAIANGSCAAVVTSIGMATEIGKIQEQIAAAAQEDDDTPLKKKLDEFGELLAKVIAAICVVVWLINYEHFVTLTWKPEGGLPAVAFNLSKATYYFKIAVALAVAAIPEGLPAVITTCLALGTRTMAKKNAIVRKLPSVETLGCTTVICSDKTGTLTTNQMSAVALAAIGADGSSVRRWAVAGHTYCPDDGEVVGLGHGGALDKALQAVAEVCAVCNEAHLEFKGSAFRAVGAPTEAALLVLAEKLGVADPAETAAARKKRTATPEEHPQPVCAEYRSHAPVKALLEFDRDRKSMSVLVRPAGAARNALLVKGAAECVIDRCTRMMLPDGRVVPLSPVARAAVLGAVKDMARDALRCLALAVKPDLPAPLSDWDGADAEHSPAGRLLRDPATYAGIESELVLVGLAGLQDPPRPEVRPAIESCKAAGIRVMVITGDNKDTAEAICAKIGVFEAGDDLSQYSFTGRDFVSLPRERQMEILAAAPAMCFSRAEPRHKQDIVRLLKEQGEVTAMTGDGVNDAPALKLADIGVAMGIAGTEVAKEASDMVLADDNFSSIVAAVAEGRAIYNNMKAFIRYMISSNIGEVASIFLTAALGLPEGLIPVQLLWVNLVTDGPPATALGFNPPDKDIMTKPPRRANDQLITPWVFFRYMVIGGYVGVATVGAFVSWYMYDRFAGIDLSRDGHSTVTWEQLTHWQSCREWGNFTAKPYLLQGGGVVSFPHPCDYFTVGKAKASTLSLSVIVAIEMFNALNALSEDGSLLTMPPWANPWLLLAVAVSISLHCLILYVPFLADVFAIVPLSWPEWQLVLLWSAPVIVIDEVLKAVGRAIHGGGSKGRGKHAAAAGAAKKAD</sequence>
<dbReference type="Pfam" id="PF00689">
    <property type="entry name" value="Cation_ATPase_C"/>
    <property type="match status" value="1"/>
</dbReference>
<dbReference type="InterPro" id="IPR006068">
    <property type="entry name" value="ATPase_P-typ_cation-transptr_C"/>
</dbReference>
<dbReference type="Pfam" id="PF00690">
    <property type="entry name" value="Cation_ATPase_N"/>
    <property type="match status" value="1"/>
</dbReference>
<evidence type="ECO:0000313" key="18">
    <source>
        <dbReference type="Proteomes" id="UP000613740"/>
    </source>
</evidence>
<dbReference type="InterPro" id="IPR044492">
    <property type="entry name" value="P_typ_ATPase_HD_dom"/>
</dbReference>
<evidence type="ECO:0000259" key="16">
    <source>
        <dbReference type="SMART" id="SM00831"/>
    </source>
</evidence>
<keyword evidence="8" id="KW-0067">ATP-binding</keyword>
<feature type="transmembrane region" description="Helical" evidence="15">
    <location>
        <begin position="94"/>
        <end position="113"/>
    </location>
</feature>
<evidence type="ECO:0000256" key="3">
    <source>
        <dbReference type="ARBA" id="ARBA00022448"/>
    </source>
</evidence>
<dbReference type="EC" id="7.2.2.10" evidence="2"/>
<dbReference type="SUPFAM" id="SSF81665">
    <property type="entry name" value="Calcium ATPase, transmembrane domain M"/>
    <property type="match status" value="1"/>
</dbReference>
<dbReference type="NCBIfam" id="TIGR01494">
    <property type="entry name" value="ATPase_P-type"/>
    <property type="match status" value="3"/>
</dbReference>
<keyword evidence="5 15" id="KW-0812">Transmembrane</keyword>
<feature type="compositionally biased region" description="Low complexity" evidence="14">
    <location>
        <begin position="1054"/>
        <end position="1064"/>
    </location>
</feature>
<evidence type="ECO:0000256" key="1">
    <source>
        <dbReference type="ARBA" id="ARBA00004141"/>
    </source>
</evidence>
<dbReference type="FunFam" id="3.40.50.1000:FF:000083">
    <property type="entry name" value="Sodium/potassium-transporting ATPase subunit alpha"/>
    <property type="match status" value="1"/>
</dbReference>
<dbReference type="InterPro" id="IPR004014">
    <property type="entry name" value="ATPase_P-typ_cation-transptr_N"/>
</dbReference>
<dbReference type="FunFam" id="2.70.150.10:FF:000014">
    <property type="entry name" value="Calcium-transporting ATPase, putative"/>
    <property type="match status" value="1"/>
</dbReference>
<evidence type="ECO:0000313" key="17">
    <source>
        <dbReference type="EMBL" id="KAG2444985.1"/>
    </source>
</evidence>
<dbReference type="GO" id="GO:0005524">
    <property type="term" value="F:ATP binding"/>
    <property type="evidence" value="ECO:0007669"/>
    <property type="project" value="UniProtKB-KW"/>
</dbReference>
<feature type="transmembrane region" description="Helical" evidence="15">
    <location>
        <begin position="64"/>
        <end position="82"/>
    </location>
</feature>
<feature type="transmembrane region" description="Helical" evidence="15">
    <location>
        <begin position="787"/>
        <end position="810"/>
    </location>
</feature>
<feature type="domain" description="Cation-transporting P-type ATPase N-terminal" evidence="16">
    <location>
        <begin position="7"/>
        <end position="81"/>
    </location>
</feature>
<dbReference type="SFLD" id="SFLDG00002">
    <property type="entry name" value="C1.7:_P-type_atpase_like"/>
    <property type="match status" value="1"/>
</dbReference>
<evidence type="ECO:0000256" key="8">
    <source>
        <dbReference type="ARBA" id="ARBA00022840"/>
    </source>
</evidence>
<dbReference type="Pfam" id="PF08282">
    <property type="entry name" value="Hydrolase_3"/>
    <property type="match status" value="1"/>
</dbReference>
<gene>
    <name evidence="17" type="ORF">HYH02_008855</name>
</gene>
<keyword evidence="12" id="KW-0406">Ion transport</keyword>
<keyword evidence="6" id="KW-0547">Nucleotide-binding</keyword>
<dbReference type="FunFam" id="1.20.1110.10:FF:000065">
    <property type="entry name" value="Sarcoplasmic/endoplasmic reticulum calcium ATPase 1"/>
    <property type="match status" value="1"/>
</dbReference>
<keyword evidence="11 15" id="KW-1133">Transmembrane helix</keyword>
<dbReference type="SUPFAM" id="SSF56784">
    <property type="entry name" value="HAD-like"/>
    <property type="match status" value="1"/>
</dbReference>
<dbReference type="Pfam" id="PF13246">
    <property type="entry name" value="Cation_ATPase"/>
    <property type="match status" value="1"/>
</dbReference>
<evidence type="ECO:0000256" key="15">
    <source>
        <dbReference type="SAM" id="Phobius"/>
    </source>
</evidence>
<dbReference type="SFLD" id="SFLDF00027">
    <property type="entry name" value="p-type_atpase"/>
    <property type="match status" value="1"/>
</dbReference>
<dbReference type="InterPro" id="IPR023214">
    <property type="entry name" value="HAD_sf"/>
</dbReference>
<dbReference type="FunFam" id="1.20.1110.10:FF:000077">
    <property type="entry name" value="ECA1 (ER-TYPE CA2+-ATPASE 1)"/>
    <property type="match status" value="1"/>
</dbReference>
<keyword evidence="7" id="KW-0106">Calcium</keyword>
<comment type="subcellular location">
    <subcellularLocation>
        <location evidence="1">Membrane</location>
        <topology evidence="1">Multi-pass membrane protein</topology>
    </subcellularLocation>
</comment>
<dbReference type="SFLD" id="SFLDS00003">
    <property type="entry name" value="Haloacid_Dehalogenase"/>
    <property type="match status" value="1"/>
</dbReference>
<name>A0A835WCN9_9CHLO</name>
<dbReference type="PRINTS" id="PR00119">
    <property type="entry name" value="CATATPASE"/>
</dbReference>
<feature type="transmembrane region" description="Helical" evidence="15">
    <location>
        <begin position="309"/>
        <end position="336"/>
    </location>
</feature>
<dbReference type="SMART" id="SM00831">
    <property type="entry name" value="Cation_ATPase_N"/>
    <property type="match status" value="1"/>
</dbReference>
<evidence type="ECO:0000256" key="7">
    <source>
        <dbReference type="ARBA" id="ARBA00022837"/>
    </source>
</evidence>
<dbReference type="Gene3D" id="1.20.1110.10">
    <property type="entry name" value="Calcium-transporting ATPase, transmembrane domain"/>
    <property type="match status" value="1"/>
</dbReference>
<evidence type="ECO:0000256" key="4">
    <source>
        <dbReference type="ARBA" id="ARBA00022568"/>
    </source>
</evidence>
<dbReference type="InterPro" id="IPR059000">
    <property type="entry name" value="ATPase_P-type_domA"/>
</dbReference>
<evidence type="ECO:0000256" key="5">
    <source>
        <dbReference type="ARBA" id="ARBA00022692"/>
    </source>
</evidence>
<proteinExistence type="predicted"/>
<evidence type="ECO:0000256" key="14">
    <source>
        <dbReference type="SAM" id="MobiDB-lite"/>
    </source>
</evidence>
<dbReference type="InterPro" id="IPR001757">
    <property type="entry name" value="P_typ_ATPase"/>
</dbReference>
<comment type="caution">
    <text evidence="17">The sequence shown here is derived from an EMBL/GenBank/DDBJ whole genome shotgun (WGS) entry which is preliminary data.</text>
</comment>
<keyword evidence="9" id="KW-0460">Magnesium</keyword>
<feature type="region of interest" description="Disordered" evidence="14">
    <location>
        <begin position="1044"/>
        <end position="1064"/>
    </location>
</feature>